<feature type="compositionally biased region" description="Polar residues" evidence="6">
    <location>
        <begin position="387"/>
        <end position="396"/>
    </location>
</feature>
<evidence type="ECO:0000256" key="3">
    <source>
        <dbReference type="ARBA" id="ARBA00022989"/>
    </source>
</evidence>
<keyword evidence="4 7" id="KW-0472">Membrane</keyword>
<feature type="transmembrane region" description="Helical" evidence="7">
    <location>
        <begin position="62"/>
        <end position="80"/>
    </location>
</feature>
<evidence type="ECO:0000313" key="10">
    <source>
        <dbReference type="Proteomes" id="UP000249619"/>
    </source>
</evidence>
<organism evidence="9 10">
    <name type="scientific">Stemphylium lycopersici</name>
    <name type="common">Tomato gray leaf spot disease fungus</name>
    <name type="synonym">Thyrospora lycopersici</name>
    <dbReference type="NCBI Taxonomy" id="183478"/>
    <lineage>
        <taxon>Eukaryota</taxon>
        <taxon>Fungi</taxon>
        <taxon>Dikarya</taxon>
        <taxon>Ascomycota</taxon>
        <taxon>Pezizomycotina</taxon>
        <taxon>Dothideomycetes</taxon>
        <taxon>Pleosporomycetidae</taxon>
        <taxon>Pleosporales</taxon>
        <taxon>Pleosporineae</taxon>
        <taxon>Pleosporaceae</taxon>
        <taxon>Stemphylium</taxon>
    </lineage>
</organism>
<dbReference type="Proteomes" id="UP000249619">
    <property type="component" value="Unassembled WGS sequence"/>
</dbReference>
<protein>
    <submittedName>
        <fullName evidence="9">Integral membrane protein</fullName>
    </submittedName>
</protein>
<feature type="transmembrane region" description="Helical" evidence="7">
    <location>
        <begin position="29"/>
        <end position="50"/>
    </location>
</feature>
<comment type="similarity">
    <text evidence="5">Belongs to the SAT4 family.</text>
</comment>
<feature type="domain" description="Rhodopsin" evidence="8">
    <location>
        <begin position="76"/>
        <end position="276"/>
    </location>
</feature>
<feature type="transmembrane region" description="Helical" evidence="7">
    <location>
        <begin position="86"/>
        <end position="102"/>
    </location>
</feature>
<evidence type="ECO:0000313" key="9">
    <source>
        <dbReference type="EMBL" id="RAR12564.1"/>
    </source>
</evidence>
<evidence type="ECO:0000259" key="8">
    <source>
        <dbReference type="Pfam" id="PF20684"/>
    </source>
</evidence>
<dbReference type="PANTHER" id="PTHR33048">
    <property type="entry name" value="PTH11-LIKE INTEGRAL MEMBRANE PROTEIN (AFU_ORTHOLOGUE AFUA_5G11245)"/>
    <property type="match status" value="1"/>
</dbReference>
<dbReference type="PANTHER" id="PTHR33048:SF47">
    <property type="entry name" value="INTEGRAL MEMBRANE PROTEIN-RELATED"/>
    <property type="match status" value="1"/>
</dbReference>
<proteinExistence type="inferred from homology"/>
<feature type="transmembrane region" description="Helical" evidence="7">
    <location>
        <begin position="185"/>
        <end position="205"/>
    </location>
</feature>
<evidence type="ECO:0000256" key="6">
    <source>
        <dbReference type="SAM" id="MobiDB-lite"/>
    </source>
</evidence>
<keyword evidence="2 7" id="KW-0812">Transmembrane</keyword>
<dbReference type="InterPro" id="IPR052337">
    <property type="entry name" value="SAT4-like"/>
</dbReference>
<gene>
    <name evidence="9" type="ORF">DDE83_004096</name>
</gene>
<sequence length="449" mass="49336">MSTGTIVIPDPRSLPDNANLPNINQPATILGTTIAFLSLAVITLSLRLWVRIKDRLWSWDDLFLVLAAMTSFVADIMHIYSTNCAYTASATLIKLAILFQYLRLFAETAPTTTASQYRFARRLIWGMIALCSTWGLTFLLLAVFSCNPIAKNWNPTLEGRCIGWGTKEPHRFFAMFMGHAVSNTFLDTLVLLLPVPFLTTLRIAVHVMEADVSGLTINSVVILATARMIALAVNRAGTVPILDMSYHVPVVYILGILEVNLAIVTASIPIFWPVIAELAGNKIFVVNEVEIHVENVARQESFESNDGITLTDRKGSSHCDNKMGVITTISDHLSRKSGEKPTTPDHTHESSTASSTGRSMGLSFSGRKHSNASSVGRTFADLGPRPSQDSSRNLYQIPSHEVPSWRSLTQNDGDDWFTEMDRANSPGQSATTVQISPVPYGQNKPTDNK</sequence>
<evidence type="ECO:0000256" key="1">
    <source>
        <dbReference type="ARBA" id="ARBA00004141"/>
    </source>
</evidence>
<feature type="region of interest" description="Disordered" evidence="6">
    <location>
        <begin position="330"/>
        <end position="449"/>
    </location>
</feature>
<reference evidence="10" key="1">
    <citation type="submission" date="2018-05" db="EMBL/GenBank/DDBJ databases">
        <title>Draft genome sequence of Stemphylium lycopersici strain CIDEFI 213.</title>
        <authorList>
            <person name="Medina R."/>
            <person name="Franco M.E.E."/>
            <person name="Lucentini C.G."/>
            <person name="Saparrat M.C.N."/>
            <person name="Balatti P.A."/>
        </authorList>
    </citation>
    <scope>NUCLEOTIDE SEQUENCE [LARGE SCALE GENOMIC DNA]</scope>
    <source>
        <strain evidence="10">CIDEFI 213</strain>
    </source>
</reference>
<feature type="transmembrane region" description="Helical" evidence="7">
    <location>
        <begin position="212"/>
        <end position="230"/>
    </location>
</feature>
<evidence type="ECO:0000256" key="7">
    <source>
        <dbReference type="SAM" id="Phobius"/>
    </source>
</evidence>
<keyword evidence="10" id="KW-1185">Reference proteome</keyword>
<feature type="transmembrane region" description="Helical" evidence="7">
    <location>
        <begin position="250"/>
        <end position="272"/>
    </location>
</feature>
<keyword evidence="3 7" id="KW-1133">Transmembrane helix</keyword>
<feature type="transmembrane region" description="Helical" evidence="7">
    <location>
        <begin position="123"/>
        <end position="144"/>
    </location>
</feature>
<dbReference type="EMBL" id="QGDH01000049">
    <property type="protein sequence ID" value="RAR12564.1"/>
    <property type="molecule type" value="Genomic_DNA"/>
</dbReference>
<name>A0A364N5G6_STELY</name>
<evidence type="ECO:0000256" key="2">
    <source>
        <dbReference type="ARBA" id="ARBA00022692"/>
    </source>
</evidence>
<dbReference type="InterPro" id="IPR049326">
    <property type="entry name" value="Rhodopsin_dom_fungi"/>
</dbReference>
<dbReference type="AlphaFoldDB" id="A0A364N5G6"/>
<comment type="caution">
    <text evidence="9">The sequence shown here is derived from an EMBL/GenBank/DDBJ whole genome shotgun (WGS) entry which is preliminary data.</text>
</comment>
<feature type="compositionally biased region" description="Basic and acidic residues" evidence="6">
    <location>
        <begin position="332"/>
        <end position="349"/>
    </location>
</feature>
<evidence type="ECO:0000256" key="4">
    <source>
        <dbReference type="ARBA" id="ARBA00023136"/>
    </source>
</evidence>
<comment type="subcellular location">
    <subcellularLocation>
        <location evidence="1">Membrane</location>
        <topology evidence="1">Multi-pass membrane protein</topology>
    </subcellularLocation>
</comment>
<dbReference type="GO" id="GO:0016020">
    <property type="term" value="C:membrane"/>
    <property type="evidence" value="ECO:0007669"/>
    <property type="project" value="UniProtKB-SubCell"/>
</dbReference>
<accession>A0A364N5G6</accession>
<feature type="compositionally biased region" description="Polar residues" evidence="6">
    <location>
        <begin position="425"/>
        <end position="435"/>
    </location>
</feature>
<evidence type="ECO:0000256" key="5">
    <source>
        <dbReference type="ARBA" id="ARBA00038359"/>
    </source>
</evidence>
<dbReference type="Pfam" id="PF20684">
    <property type="entry name" value="Fung_rhodopsin"/>
    <property type="match status" value="1"/>
</dbReference>